<evidence type="ECO:0000256" key="6">
    <source>
        <dbReference type="ARBA" id="ARBA00022842"/>
    </source>
</evidence>
<dbReference type="EMBL" id="OBEI01000008">
    <property type="protein sequence ID" value="SNZ09898.1"/>
    <property type="molecule type" value="Genomic_DNA"/>
</dbReference>
<dbReference type="PANTHER" id="PTHR43322">
    <property type="entry name" value="1-D-DEOXYXYLULOSE 5-PHOSPHATE SYNTHASE-RELATED"/>
    <property type="match status" value="1"/>
</dbReference>
<evidence type="ECO:0000256" key="1">
    <source>
        <dbReference type="ARBA" id="ARBA00004980"/>
    </source>
</evidence>
<evidence type="ECO:0000313" key="13">
    <source>
        <dbReference type="EMBL" id="SNZ09898.1"/>
    </source>
</evidence>
<protein>
    <recommendedName>
        <fullName evidence="11">1-deoxy-D-xylulose-5-phosphate synthase</fullName>
        <ecNumber evidence="11">2.2.1.7</ecNumber>
    </recommendedName>
    <alternativeName>
        <fullName evidence="11">1-deoxyxylulose-5-phosphate synthase</fullName>
        <shortName evidence="11">DXP synthase</shortName>
        <shortName evidence="11">DXPS</shortName>
    </alternativeName>
</protein>
<dbReference type="GO" id="GO:0030976">
    <property type="term" value="F:thiamine pyrophosphate binding"/>
    <property type="evidence" value="ECO:0007669"/>
    <property type="project" value="UniProtKB-UniRule"/>
</dbReference>
<accession>A0A285NKZ3</accession>
<evidence type="ECO:0000256" key="5">
    <source>
        <dbReference type="ARBA" id="ARBA00022723"/>
    </source>
</evidence>
<comment type="function">
    <text evidence="10 11">Catalyzes the acyloin condensation reaction between C atoms 2 and 3 of pyruvate and glyceraldehyde 3-phosphate to yield 1-deoxy-D-xylulose-5-phosphate (DXP).</text>
</comment>
<dbReference type="PROSITE" id="PS00801">
    <property type="entry name" value="TRANSKETOLASE_1"/>
    <property type="match status" value="1"/>
</dbReference>
<feature type="binding site" evidence="11">
    <location>
        <position position="76"/>
    </location>
    <ligand>
        <name>thiamine diphosphate</name>
        <dbReference type="ChEBI" id="CHEBI:58937"/>
    </ligand>
</feature>
<keyword evidence="6 11" id="KW-0460">Magnesium</keyword>
<feature type="binding site" evidence="11">
    <location>
        <position position="287"/>
    </location>
    <ligand>
        <name>thiamine diphosphate</name>
        <dbReference type="ChEBI" id="CHEBI:58937"/>
    </ligand>
</feature>
<dbReference type="PROSITE" id="PS00802">
    <property type="entry name" value="TRANSKETOLASE_2"/>
    <property type="match status" value="1"/>
</dbReference>
<dbReference type="InterPro" id="IPR033248">
    <property type="entry name" value="Transketolase_C"/>
</dbReference>
<evidence type="ECO:0000256" key="4">
    <source>
        <dbReference type="ARBA" id="ARBA00022679"/>
    </source>
</evidence>
<dbReference type="InterPro" id="IPR005475">
    <property type="entry name" value="Transketolase-like_Pyr-bd"/>
</dbReference>
<dbReference type="GO" id="GO:0000287">
    <property type="term" value="F:magnesium ion binding"/>
    <property type="evidence" value="ECO:0007669"/>
    <property type="project" value="UniProtKB-UniRule"/>
</dbReference>
<keyword evidence="9 11" id="KW-0414">Isoprene biosynthesis</keyword>
<dbReference type="InterPro" id="IPR049557">
    <property type="entry name" value="Transketolase_CS"/>
</dbReference>
<keyword evidence="8 11" id="KW-0786">Thiamine pyrophosphate</keyword>
<dbReference type="InterPro" id="IPR029061">
    <property type="entry name" value="THDP-binding"/>
</dbReference>
<feature type="binding site" evidence="11">
    <location>
        <begin position="149"/>
        <end position="150"/>
    </location>
    <ligand>
        <name>thiamine diphosphate</name>
        <dbReference type="ChEBI" id="CHEBI:58937"/>
    </ligand>
</feature>
<dbReference type="CDD" id="cd07033">
    <property type="entry name" value="TPP_PYR_DXS_TK_like"/>
    <property type="match status" value="1"/>
</dbReference>
<dbReference type="UniPathway" id="UPA00064">
    <property type="reaction ID" value="UER00091"/>
</dbReference>
<dbReference type="Pfam" id="PF02780">
    <property type="entry name" value="Transketolase_C"/>
    <property type="match status" value="1"/>
</dbReference>
<dbReference type="Gene3D" id="3.40.50.920">
    <property type="match status" value="1"/>
</dbReference>
<dbReference type="Gene3D" id="3.40.50.970">
    <property type="match status" value="2"/>
</dbReference>
<dbReference type="GO" id="GO:0005829">
    <property type="term" value="C:cytosol"/>
    <property type="evidence" value="ECO:0007669"/>
    <property type="project" value="TreeGrafter"/>
</dbReference>
<evidence type="ECO:0000256" key="10">
    <source>
        <dbReference type="ARBA" id="ARBA00055605"/>
    </source>
</evidence>
<gene>
    <name evidence="11" type="primary">dxs</name>
    <name evidence="13" type="ORF">SAMN06265182_1653</name>
</gene>
<dbReference type="Proteomes" id="UP000219036">
    <property type="component" value="Unassembled WGS sequence"/>
</dbReference>
<dbReference type="Pfam" id="PF02779">
    <property type="entry name" value="Transket_pyr"/>
    <property type="match status" value="1"/>
</dbReference>
<evidence type="ECO:0000313" key="14">
    <source>
        <dbReference type="Proteomes" id="UP000219036"/>
    </source>
</evidence>
<dbReference type="EC" id="2.2.1.7" evidence="11"/>
<organism evidence="13 14">
    <name type="scientific">Persephonella hydrogeniphila</name>
    <dbReference type="NCBI Taxonomy" id="198703"/>
    <lineage>
        <taxon>Bacteria</taxon>
        <taxon>Pseudomonadati</taxon>
        <taxon>Aquificota</taxon>
        <taxon>Aquificia</taxon>
        <taxon>Aquificales</taxon>
        <taxon>Hydrogenothermaceae</taxon>
        <taxon>Persephonella</taxon>
    </lineage>
</organism>
<dbReference type="GO" id="GO:0016114">
    <property type="term" value="P:terpenoid biosynthetic process"/>
    <property type="evidence" value="ECO:0007669"/>
    <property type="project" value="UniProtKB-UniRule"/>
</dbReference>
<comment type="cofactor">
    <cofactor evidence="11">
        <name>thiamine diphosphate</name>
        <dbReference type="ChEBI" id="CHEBI:58937"/>
    </cofactor>
    <text evidence="11">Binds 1 thiamine pyrophosphate per subunit.</text>
</comment>
<evidence type="ECO:0000259" key="12">
    <source>
        <dbReference type="SMART" id="SM00861"/>
    </source>
</evidence>
<feature type="binding site" evidence="11">
    <location>
        <begin position="117"/>
        <end position="119"/>
    </location>
    <ligand>
        <name>thiamine diphosphate</name>
        <dbReference type="ChEBI" id="CHEBI:58937"/>
    </ligand>
</feature>
<dbReference type="GO" id="GO:0008661">
    <property type="term" value="F:1-deoxy-D-xylulose-5-phosphate synthase activity"/>
    <property type="evidence" value="ECO:0007669"/>
    <property type="project" value="UniProtKB-UniRule"/>
</dbReference>
<keyword evidence="4 11" id="KW-0808">Transferase</keyword>
<dbReference type="NCBIfam" id="TIGR00204">
    <property type="entry name" value="dxs"/>
    <property type="match status" value="1"/>
</dbReference>
<comment type="subunit">
    <text evidence="3 11">Homodimer.</text>
</comment>
<sequence>MKNYKILSRIDDYRALKNLSEDEINTLIDEIRDYIIDVTSKNGGHIGPSLGVVELTVAILKVFDPEIDRIVWDIGHQAYSWKILTGRKEQFRTLRQYRGISGFLKRKESRYDHFGAGHSSTSISASLGMRKAKDLLRKEGWTVAIIGDGAMTAGQAFEGLNHAGWLDPEKFIVILNDNQMSISPNVGALYTYFNRIITNEVFQKSRQKLKDIIKKVFGESGAKIARKFEEYVKGLFAPGIIFEELGFTYVGTIDGHNLLELEKTLENVKKMRGPVIVHVLTQKGRGYAPAEQNPTPFHGISPFDKITGTPLKKVGTPPSWSKVFGDALVELAEKDEKIVAITPAMKEGSGLTKFADRFPERFFDVGIAEQHAATFAAGFSVEGMKPVLSYYSTFLQRGYDQVIHDIALQHLPVVIAIDRAGLVGEDGPTHHGVYDIAFLRAIPDIVISAPKDQQELRNLLYTGLKSGKVFAIRYPRGSAIGDKADGFEEIEIGSWEIIDEGKDISILAVGKYVSRAIEVKKLLKKYGFNPTIVNARFIKPMDEELLKEILKTHKYIVTMEDGALNGGFGSAVAEYILDNRYMNELLRFGIPDRFVQHGKINQLEEELGLLPEQMVEKIKDFVRLEDYKVVG</sequence>
<feature type="binding site" evidence="11">
    <location>
        <position position="178"/>
    </location>
    <ligand>
        <name>thiamine diphosphate</name>
        <dbReference type="ChEBI" id="CHEBI:58937"/>
    </ligand>
</feature>
<evidence type="ECO:0000256" key="3">
    <source>
        <dbReference type="ARBA" id="ARBA00011738"/>
    </source>
</evidence>
<feature type="domain" description="Transketolase-like pyrimidine-binding" evidence="12">
    <location>
        <begin position="318"/>
        <end position="482"/>
    </location>
</feature>
<evidence type="ECO:0000256" key="8">
    <source>
        <dbReference type="ARBA" id="ARBA00023052"/>
    </source>
</evidence>
<dbReference type="InterPro" id="IPR009014">
    <property type="entry name" value="Transketo_C/PFOR_II"/>
</dbReference>
<dbReference type="SUPFAM" id="SSF52922">
    <property type="entry name" value="TK C-terminal domain-like"/>
    <property type="match status" value="1"/>
</dbReference>
<dbReference type="HAMAP" id="MF_00315">
    <property type="entry name" value="DXP_synth"/>
    <property type="match status" value="1"/>
</dbReference>
<dbReference type="NCBIfam" id="NF003933">
    <property type="entry name" value="PRK05444.2-2"/>
    <property type="match status" value="1"/>
</dbReference>
<comment type="similarity">
    <text evidence="2 11">Belongs to the transketolase family. DXPS subfamily.</text>
</comment>
<feature type="binding site" evidence="11">
    <location>
        <position position="369"/>
    </location>
    <ligand>
        <name>thiamine diphosphate</name>
        <dbReference type="ChEBI" id="CHEBI:58937"/>
    </ligand>
</feature>
<keyword evidence="5 11" id="KW-0479">Metal-binding</keyword>
<evidence type="ECO:0000256" key="2">
    <source>
        <dbReference type="ARBA" id="ARBA00011081"/>
    </source>
</evidence>
<dbReference type="InterPro" id="IPR005477">
    <property type="entry name" value="Dxylulose-5-P_synthase"/>
</dbReference>
<dbReference type="OrthoDB" id="9803371at2"/>
<dbReference type="Pfam" id="PF13292">
    <property type="entry name" value="DXP_synthase_N"/>
    <property type="match status" value="1"/>
</dbReference>
<comment type="catalytic activity">
    <reaction evidence="11">
        <text>D-glyceraldehyde 3-phosphate + pyruvate + H(+) = 1-deoxy-D-xylulose 5-phosphate + CO2</text>
        <dbReference type="Rhea" id="RHEA:12605"/>
        <dbReference type="ChEBI" id="CHEBI:15361"/>
        <dbReference type="ChEBI" id="CHEBI:15378"/>
        <dbReference type="ChEBI" id="CHEBI:16526"/>
        <dbReference type="ChEBI" id="CHEBI:57792"/>
        <dbReference type="ChEBI" id="CHEBI:59776"/>
        <dbReference type="EC" id="2.2.1.7"/>
    </reaction>
</comment>
<proteinExistence type="inferred from homology"/>
<dbReference type="GO" id="GO:0009228">
    <property type="term" value="P:thiamine biosynthetic process"/>
    <property type="evidence" value="ECO:0007669"/>
    <property type="project" value="UniProtKB-UniRule"/>
</dbReference>
<comment type="pathway">
    <text evidence="1 11">Metabolic intermediate biosynthesis; 1-deoxy-D-xylulose 5-phosphate biosynthesis; 1-deoxy-D-xylulose 5-phosphate from D-glyceraldehyde 3-phosphate and pyruvate: step 1/1.</text>
</comment>
<dbReference type="InterPro" id="IPR020826">
    <property type="entry name" value="Transketolase_BS"/>
</dbReference>
<dbReference type="CDD" id="cd02007">
    <property type="entry name" value="TPP_DXS"/>
    <property type="match status" value="1"/>
</dbReference>
<dbReference type="RefSeq" id="WP_097000814.1">
    <property type="nucleotide sequence ID" value="NZ_OBEI01000008.1"/>
</dbReference>
<evidence type="ECO:0000256" key="11">
    <source>
        <dbReference type="HAMAP-Rule" id="MF_00315"/>
    </source>
</evidence>
<evidence type="ECO:0000256" key="9">
    <source>
        <dbReference type="ARBA" id="ARBA00023229"/>
    </source>
</evidence>
<dbReference type="PANTHER" id="PTHR43322:SF5">
    <property type="entry name" value="1-DEOXY-D-XYLULOSE-5-PHOSPHATE SYNTHASE, CHLOROPLASTIC"/>
    <property type="match status" value="1"/>
</dbReference>
<feature type="binding site" evidence="11">
    <location>
        <position position="178"/>
    </location>
    <ligand>
        <name>Mg(2+)</name>
        <dbReference type="ChEBI" id="CHEBI:18420"/>
    </ligand>
</feature>
<dbReference type="FunFam" id="3.40.50.920:FF:000002">
    <property type="entry name" value="1-deoxy-D-xylulose-5-phosphate synthase"/>
    <property type="match status" value="1"/>
</dbReference>
<keyword evidence="7 11" id="KW-0784">Thiamine biosynthesis</keyword>
<reference evidence="14" key="1">
    <citation type="submission" date="2017-09" db="EMBL/GenBank/DDBJ databases">
        <authorList>
            <person name="Varghese N."/>
            <person name="Submissions S."/>
        </authorList>
    </citation>
    <scope>NUCLEOTIDE SEQUENCE [LARGE SCALE GENOMIC DNA]</scope>
    <source>
        <strain evidence="14">DSM 15103</strain>
    </source>
</reference>
<dbReference type="GO" id="GO:0019288">
    <property type="term" value="P:isopentenyl diphosphate biosynthetic process, methylerythritol 4-phosphate pathway"/>
    <property type="evidence" value="ECO:0007669"/>
    <property type="project" value="TreeGrafter"/>
</dbReference>
<dbReference type="FunFam" id="3.40.50.970:FF:000005">
    <property type="entry name" value="1-deoxy-D-xylulose-5-phosphate synthase"/>
    <property type="match status" value="1"/>
</dbReference>
<comment type="cofactor">
    <cofactor evidence="11">
        <name>Mg(2+)</name>
        <dbReference type="ChEBI" id="CHEBI:18420"/>
    </cofactor>
    <text evidence="11">Binds 1 Mg(2+) ion per subunit.</text>
</comment>
<evidence type="ECO:0000256" key="7">
    <source>
        <dbReference type="ARBA" id="ARBA00022977"/>
    </source>
</evidence>
<dbReference type="SMART" id="SM00861">
    <property type="entry name" value="Transket_pyr"/>
    <property type="match status" value="1"/>
</dbReference>
<keyword evidence="14" id="KW-1185">Reference proteome</keyword>
<dbReference type="SUPFAM" id="SSF52518">
    <property type="entry name" value="Thiamin diphosphate-binding fold (THDP-binding)"/>
    <property type="match status" value="2"/>
</dbReference>
<dbReference type="AlphaFoldDB" id="A0A285NKZ3"/>
<name>A0A285NKZ3_9AQUI</name>
<feature type="binding site" evidence="11">
    <location>
        <position position="148"/>
    </location>
    <ligand>
        <name>Mg(2+)</name>
        <dbReference type="ChEBI" id="CHEBI:18420"/>
    </ligand>
</feature>